<dbReference type="Gene3D" id="1.20.1290.10">
    <property type="entry name" value="AhpD-like"/>
    <property type="match status" value="1"/>
</dbReference>
<proteinExistence type="predicted"/>
<sequence length="399" mass="43730">MSTAPSPSTPVASPSTTRMISVKPSHTRKSMKKYFPMGAIMSKGTNNPITVHSVNNELFAGLWSCVAEIMIADGELTRYTRESVAALVSARNRCPICILAHGAFGSAAKMTLQAGSAEDSTGTNEAVMLQEQRHNQAMAYAEMLLLPEKCRNSAVDDLPPHDTSNVLSDTAKAEVAAVVLLFNYMNRVVSAVLGEEMTTAMFSVPRSAAKKLEGGKMRNLMTRMMSPLMARSMRVKYPQGLSSELFPAGSSFLDTLPERLAGLVLAGEDRANAVARLVAWADLYGKEEILKNVISKEVLELLEDPNNVPSPEMTSIQIAEWATGTMREKVQSLSDETDRSVFNVLLLLTHSPQSVFYCTCWRRLIKIKGKQEATTLVMWWSLRLTFQNAQGLGPSGCWD</sequence>
<evidence type="ECO:0000313" key="3">
    <source>
        <dbReference type="Proteomes" id="UP001153069"/>
    </source>
</evidence>
<accession>A0A9N8HL46</accession>
<dbReference type="EMBL" id="CAICTM010000657">
    <property type="protein sequence ID" value="CAB9514513.1"/>
    <property type="molecule type" value="Genomic_DNA"/>
</dbReference>
<reference evidence="2" key="1">
    <citation type="submission" date="2020-06" db="EMBL/GenBank/DDBJ databases">
        <authorList>
            <consortium name="Plant Systems Biology data submission"/>
        </authorList>
    </citation>
    <scope>NUCLEOTIDE SEQUENCE</scope>
    <source>
        <strain evidence="2">D6</strain>
    </source>
</reference>
<feature type="compositionally biased region" description="Low complexity" evidence="1">
    <location>
        <begin position="1"/>
        <end position="17"/>
    </location>
</feature>
<keyword evidence="3" id="KW-1185">Reference proteome</keyword>
<name>A0A9N8HL46_9STRA</name>
<protein>
    <submittedName>
        <fullName evidence="2">Antioxidant protein with alkyl hydroperoxidase activity. Required for the reduction of the AhpC active site cysteine residues and for the regeneration of the AhpC enzyme activity By similarity</fullName>
    </submittedName>
</protein>
<gene>
    <name evidence="2" type="ORF">SEMRO_658_G182690.1</name>
</gene>
<comment type="caution">
    <text evidence="2">The sequence shown here is derived from an EMBL/GenBank/DDBJ whole genome shotgun (WGS) entry which is preliminary data.</text>
</comment>
<organism evidence="2 3">
    <name type="scientific">Seminavis robusta</name>
    <dbReference type="NCBI Taxonomy" id="568900"/>
    <lineage>
        <taxon>Eukaryota</taxon>
        <taxon>Sar</taxon>
        <taxon>Stramenopiles</taxon>
        <taxon>Ochrophyta</taxon>
        <taxon>Bacillariophyta</taxon>
        <taxon>Bacillariophyceae</taxon>
        <taxon>Bacillariophycidae</taxon>
        <taxon>Naviculales</taxon>
        <taxon>Naviculaceae</taxon>
        <taxon>Seminavis</taxon>
    </lineage>
</organism>
<dbReference type="AlphaFoldDB" id="A0A9N8HL46"/>
<evidence type="ECO:0000256" key="1">
    <source>
        <dbReference type="SAM" id="MobiDB-lite"/>
    </source>
</evidence>
<dbReference type="SUPFAM" id="SSF69118">
    <property type="entry name" value="AhpD-like"/>
    <property type="match status" value="1"/>
</dbReference>
<feature type="region of interest" description="Disordered" evidence="1">
    <location>
        <begin position="1"/>
        <end position="23"/>
    </location>
</feature>
<evidence type="ECO:0000313" key="2">
    <source>
        <dbReference type="EMBL" id="CAB9514513.1"/>
    </source>
</evidence>
<dbReference type="Proteomes" id="UP001153069">
    <property type="component" value="Unassembled WGS sequence"/>
</dbReference>
<dbReference type="InterPro" id="IPR029032">
    <property type="entry name" value="AhpD-like"/>
</dbReference>